<dbReference type="AlphaFoldDB" id="Q07VH4"/>
<dbReference type="SUPFAM" id="SSF53335">
    <property type="entry name" value="S-adenosyl-L-methionine-dependent methyltransferases"/>
    <property type="match status" value="1"/>
</dbReference>
<dbReference type="eggNOG" id="COG2226">
    <property type="taxonomic scope" value="Bacteria"/>
</dbReference>
<dbReference type="KEGG" id="rpe:RPE_0099"/>
<keyword evidence="2" id="KW-0489">Methyltransferase</keyword>
<dbReference type="STRING" id="316055.RPE_0099"/>
<dbReference type="HOGENOM" id="CLU_1383212_0_0_5"/>
<proteinExistence type="predicted"/>
<dbReference type="Gene3D" id="3.40.50.150">
    <property type="entry name" value="Vaccinia Virus protein VP39"/>
    <property type="match status" value="1"/>
</dbReference>
<accession>Q07VH4</accession>
<keyword evidence="2" id="KW-0808">Transferase</keyword>
<dbReference type="InterPro" id="IPR029063">
    <property type="entry name" value="SAM-dependent_MTases_sf"/>
</dbReference>
<dbReference type="GO" id="GO:0032259">
    <property type="term" value="P:methylation"/>
    <property type="evidence" value="ECO:0007669"/>
    <property type="project" value="UniProtKB-KW"/>
</dbReference>
<dbReference type="Pfam" id="PF08241">
    <property type="entry name" value="Methyltransf_11"/>
    <property type="match status" value="1"/>
</dbReference>
<evidence type="ECO:0000259" key="1">
    <source>
        <dbReference type="Pfam" id="PF08241"/>
    </source>
</evidence>
<name>Q07VH4_RHOP5</name>
<gene>
    <name evidence="2" type="ordered locus">RPE_0099</name>
</gene>
<dbReference type="GO" id="GO:0008757">
    <property type="term" value="F:S-adenosylmethionine-dependent methyltransferase activity"/>
    <property type="evidence" value="ECO:0007669"/>
    <property type="project" value="InterPro"/>
</dbReference>
<reference evidence="2" key="1">
    <citation type="submission" date="2006-09" db="EMBL/GenBank/DDBJ databases">
        <title>Complete sequence of Rhodopseudomonas palustris BisA53.</title>
        <authorList>
            <consortium name="US DOE Joint Genome Institute"/>
            <person name="Copeland A."/>
            <person name="Lucas S."/>
            <person name="Lapidus A."/>
            <person name="Barry K."/>
            <person name="Detter J.C."/>
            <person name="Glavina del Rio T."/>
            <person name="Hammon N."/>
            <person name="Israni S."/>
            <person name="Dalin E."/>
            <person name="Tice H."/>
            <person name="Pitluck S."/>
            <person name="Chain P."/>
            <person name="Malfatti S."/>
            <person name="Shin M."/>
            <person name="Vergez L."/>
            <person name="Schmutz J."/>
            <person name="Larimer F."/>
            <person name="Land M."/>
            <person name="Hauser L."/>
            <person name="Pelletier D.A."/>
            <person name="Kyrpides N."/>
            <person name="Kim E."/>
            <person name="Harwood C.S."/>
            <person name="Oda Y."/>
            <person name="Richardson P."/>
        </authorList>
    </citation>
    <scope>NUCLEOTIDE SEQUENCE [LARGE SCALE GENOMIC DNA]</scope>
    <source>
        <strain evidence="2">BisA53</strain>
    </source>
</reference>
<dbReference type="InterPro" id="IPR013216">
    <property type="entry name" value="Methyltransf_11"/>
</dbReference>
<feature type="domain" description="Methyltransferase type 11" evidence="1">
    <location>
        <begin position="28"/>
        <end position="77"/>
    </location>
</feature>
<organism evidence="2">
    <name type="scientific">Rhodopseudomonas palustris (strain BisA53)</name>
    <dbReference type="NCBI Taxonomy" id="316055"/>
    <lineage>
        <taxon>Bacteria</taxon>
        <taxon>Pseudomonadati</taxon>
        <taxon>Pseudomonadota</taxon>
        <taxon>Alphaproteobacteria</taxon>
        <taxon>Hyphomicrobiales</taxon>
        <taxon>Nitrobacteraceae</taxon>
        <taxon>Rhodopseudomonas</taxon>
    </lineage>
</organism>
<sequence>MAVDAGYDAYGTDTYDGKWSSTLADVDRVKVATPDRIPFDDGTFDIVITNQVLEHVRDLEITVSELARVLKIGGTLIASMPTSESVWEAHVKAFFPHWFARGSAAESICLRINHAMLPAGKPPIAKYLSGGSEYLRKQVFYRSLRDYIATLNGSFVLVSEEEKRWLGDRMGVSVPSFLAKTITRRVASCVLVFEKSH</sequence>
<evidence type="ECO:0000313" key="2">
    <source>
        <dbReference type="EMBL" id="ABJ04060.1"/>
    </source>
</evidence>
<dbReference type="EMBL" id="CP000463">
    <property type="protein sequence ID" value="ABJ04060.1"/>
    <property type="molecule type" value="Genomic_DNA"/>
</dbReference>
<protein>
    <submittedName>
        <fullName evidence="2">Methyltransferase type 11</fullName>
    </submittedName>
</protein>